<dbReference type="NCBIfam" id="TIGR00654">
    <property type="entry name" value="PhzF_family"/>
    <property type="match status" value="1"/>
</dbReference>
<gene>
    <name evidence="3" type="ORF">LZ538_02925</name>
</gene>
<dbReference type="PIRSF" id="PIRSF016184">
    <property type="entry name" value="PhzC_PhzF"/>
    <property type="match status" value="1"/>
</dbReference>
<dbReference type="RefSeq" id="WP_249830497.1">
    <property type="nucleotide sequence ID" value="NZ_JAMGBE010000001.1"/>
</dbReference>
<name>A0ABT0RZJ4_9SPHN</name>
<evidence type="ECO:0000256" key="2">
    <source>
        <dbReference type="ARBA" id="ARBA00023235"/>
    </source>
</evidence>
<dbReference type="EMBL" id="JAMGBE010000001">
    <property type="protein sequence ID" value="MCL6729007.1"/>
    <property type="molecule type" value="Genomic_DNA"/>
</dbReference>
<comment type="caution">
    <text evidence="3">The sequence shown here is derived from an EMBL/GenBank/DDBJ whole genome shotgun (WGS) entry which is preliminary data.</text>
</comment>
<sequence length="260" mass="28097">MTSLPFFQVDAFAERPLTGNPAAVMPLERWLDDELMQAIAAENNLSETAFTVASDCDEADYDLRWFTPAAEVDMCGHATIAAGHVLMTGHPVRFATKAGVLLVSRRDDLLELDLPAADLTEVREPAMCEALGIPDAPAWFAAGCNDAAIVELADEAAVRAVRPDYKALAGVPRMAVVTARGDAETIVSRVFVPYLGIDEDPVTGSAHAALVPYWAERLGRKQFTSLQASKRTGLLHCRLEGDRVILGGQCRTMIVGNFQL</sequence>
<dbReference type="Proteomes" id="UP001165342">
    <property type="component" value="Unassembled WGS sequence"/>
</dbReference>
<dbReference type="Gene3D" id="3.10.310.10">
    <property type="entry name" value="Diaminopimelate Epimerase, Chain A, domain 1"/>
    <property type="match status" value="2"/>
</dbReference>
<accession>A0ABT0RZJ4</accession>
<keyword evidence="4" id="KW-1185">Reference proteome</keyword>
<organism evidence="3 4">
    <name type="scientific">Sphingomonas hankyongi</name>
    <dbReference type="NCBI Taxonomy" id="2908209"/>
    <lineage>
        <taxon>Bacteria</taxon>
        <taxon>Pseudomonadati</taxon>
        <taxon>Pseudomonadota</taxon>
        <taxon>Alphaproteobacteria</taxon>
        <taxon>Sphingomonadales</taxon>
        <taxon>Sphingomonadaceae</taxon>
        <taxon>Sphingomonas</taxon>
    </lineage>
</organism>
<protein>
    <submittedName>
        <fullName evidence="3">PhzF family phenazine biosynthesis protein</fullName>
    </submittedName>
</protein>
<dbReference type="SUPFAM" id="SSF54506">
    <property type="entry name" value="Diaminopimelate epimerase-like"/>
    <property type="match status" value="1"/>
</dbReference>
<reference evidence="3" key="1">
    <citation type="submission" date="2022-05" db="EMBL/GenBank/DDBJ databases">
        <authorList>
            <person name="Jo J.-H."/>
            <person name="Im W.-T."/>
        </authorList>
    </citation>
    <scope>NUCLEOTIDE SEQUENCE</scope>
    <source>
        <strain evidence="3">SE220</strain>
    </source>
</reference>
<comment type="similarity">
    <text evidence="1">Belongs to the PhzF family.</text>
</comment>
<keyword evidence="2" id="KW-0413">Isomerase</keyword>
<evidence type="ECO:0000313" key="3">
    <source>
        <dbReference type="EMBL" id="MCL6729007.1"/>
    </source>
</evidence>
<dbReference type="PANTHER" id="PTHR13774">
    <property type="entry name" value="PHENAZINE BIOSYNTHESIS PROTEIN"/>
    <property type="match status" value="1"/>
</dbReference>
<evidence type="ECO:0000313" key="4">
    <source>
        <dbReference type="Proteomes" id="UP001165342"/>
    </source>
</evidence>
<dbReference type="PANTHER" id="PTHR13774:SF17">
    <property type="entry name" value="PHENAZINE BIOSYNTHESIS-LIKE DOMAIN-CONTAINING PROTEIN"/>
    <property type="match status" value="1"/>
</dbReference>
<evidence type="ECO:0000256" key="1">
    <source>
        <dbReference type="ARBA" id="ARBA00008270"/>
    </source>
</evidence>
<proteinExistence type="inferred from homology"/>
<dbReference type="InterPro" id="IPR003719">
    <property type="entry name" value="Phenazine_PhzF-like"/>
</dbReference>
<dbReference type="Pfam" id="PF02567">
    <property type="entry name" value="PhzC-PhzF"/>
    <property type="match status" value="1"/>
</dbReference>